<dbReference type="GeneTree" id="ENSGT00730000111779"/>
<organism evidence="5 6">
    <name type="scientific">Prolemur simus</name>
    <name type="common">Greater bamboo lemur</name>
    <name type="synonym">Hapalemur simus</name>
    <dbReference type="NCBI Taxonomy" id="1328070"/>
    <lineage>
        <taxon>Eukaryota</taxon>
        <taxon>Metazoa</taxon>
        <taxon>Chordata</taxon>
        <taxon>Craniata</taxon>
        <taxon>Vertebrata</taxon>
        <taxon>Euteleostomi</taxon>
        <taxon>Mammalia</taxon>
        <taxon>Eutheria</taxon>
        <taxon>Euarchontoglires</taxon>
        <taxon>Primates</taxon>
        <taxon>Strepsirrhini</taxon>
        <taxon>Lemuriformes</taxon>
        <taxon>Lemuridae</taxon>
        <taxon>Prolemur</taxon>
    </lineage>
</organism>
<dbReference type="SMART" id="SM00034">
    <property type="entry name" value="CLECT"/>
    <property type="match status" value="1"/>
</dbReference>
<accession>A0A8C9A957</accession>
<dbReference type="Proteomes" id="UP000694414">
    <property type="component" value="Unplaced"/>
</dbReference>
<keyword evidence="1" id="KW-0430">Lectin</keyword>
<dbReference type="AlphaFoldDB" id="A0A8C9A957"/>
<dbReference type="Pfam" id="PF00059">
    <property type="entry name" value="Lectin_C"/>
    <property type="match status" value="1"/>
</dbReference>
<evidence type="ECO:0000313" key="5">
    <source>
        <dbReference type="Ensembl" id="ENSPSMP00000024205.1"/>
    </source>
</evidence>
<dbReference type="InterPro" id="IPR016186">
    <property type="entry name" value="C-type_lectin-like/link_sf"/>
</dbReference>
<dbReference type="SUPFAM" id="SSF56436">
    <property type="entry name" value="C-type lectin-like"/>
    <property type="match status" value="1"/>
</dbReference>
<reference evidence="5" key="1">
    <citation type="submission" date="2025-08" db="UniProtKB">
        <authorList>
            <consortium name="Ensembl"/>
        </authorList>
    </citation>
    <scope>IDENTIFICATION</scope>
</reference>
<dbReference type="GO" id="GO:0007165">
    <property type="term" value="P:signal transduction"/>
    <property type="evidence" value="ECO:0007669"/>
    <property type="project" value="TreeGrafter"/>
</dbReference>
<keyword evidence="2" id="KW-1015">Disulfide bond</keyword>
<dbReference type="InterPro" id="IPR001304">
    <property type="entry name" value="C-type_lectin-like"/>
</dbReference>
<sequence length="258" mass="29666">MTLYINSMFSVRKEITEETETIPIVDLEPPPDLPPLPPPPEDELEPIPEGTNVNETIKIKLHNLISYYFIIEHVFYTCFEFLFLDFQSVQASESKLKSLNQWIESFQSKAGNVFQVPEVLDQNKETLQWFRNQYRCGPPLNNWVQYMDHCYHRTVQMVSWLNCSNICVSLNATFLKTERSNLVVSKWTWIGLSYKEEKNEWKWEDGSSTSGLGLPGPKVEFRGKCVYLGVHGIDIDNCTTSSSCMCEKAVSAKNSKEG</sequence>
<dbReference type="Gene3D" id="3.10.100.10">
    <property type="entry name" value="Mannose-Binding Protein A, subunit A"/>
    <property type="match status" value="1"/>
</dbReference>
<dbReference type="GO" id="GO:0004888">
    <property type="term" value="F:transmembrane signaling receptor activity"/>
    <property type="evidence" value="ECO:0007669"/>
    <property type="project" value="TreeGrafter"/>
</dbReference>
<dbReference type="Ensembl" id="ENSPSMT00000028081.1">
    <property type="protein sequence ID" value="ENSPSMP00000024205.1"/>
    <property type="gene ID" value="ENSPSMG00000017071.1"/>
</dbReference>
<dbReference type="InterPro" id="IPR052309">
    <property type="entry name" value="C-type_Lectin_Domain_Fam1"/>
</dbReference>
<dbReference type="PANTHER" id="PTHR46490">
    <property type="entry name" value="C-TYPE LECTIN DOMAIN FAMILY 12 MEMBER A-RELATED"/>
    <property type="match status" value="1"/>
</dbReference>
<proteinExistence type="predicted"/>
<evidence type="ECO:0000256" key="2">
    <source>
        <dbReference type="ARBA" id="ARBA00023157"/>
    </source>
</evidence>
<dbReference type="GO" id="GO:0030246">
    <property type="term" value="F:carbohydrate binding"/>
    <property type="evidence" value="ECO:0007669"/>
    <property type="project" value="UniProtKB-KW"/>
</dbReference>
<dbReference type="GO" id="GO:0005886">
    <property type="term" value="C:plasma membrane"/>
    <property type="evidence" value="ECO:0007669"/>
    <property type="project" value="TreeGrafter"/>
</dbReference>
<evidence type="ECO:0000313" key="6">
    <source>
        <dbReference type="Proteomes" id="UP000694414"/>
    </source>
</evidence>
<evidence type="ECO:0000259" key="4">
    <source>
        <dbReference type="PROSITE" id="PS50041"/>
    </source>
</evidence>
<evidence type="ECO:0000256" key="3">
    <source>
        <dbReference type="ARBA" id="ARBA00023180"/>
    </source>
</evidence>
<keyword evidence="6" id="KW-1185">Reference proteome</keyword>
<dbReference type="InterPro" id="IPR016187">
    <property type="entry name" value="CTDL_fold"/>
</dbReference>
<evidence type="ECO:0000256" key="1">
    <source>
        <dbReference type="ARBA" id="ARBA00022734"/>
    </source>
</evidence>
<protein>
    <recommendedName>
        <fullName evidence="4">C-type lectin domain-containing protein</fullName>
    </recommendedName>
</protein>
<reference evidence="5" key="2">
    <citation type="submission" date="2025-09" db="UniProtKB">
        <authorList>
            <consortium name="Ensembl"/>
        </authorList>
    </citation>
    <scope>IDENTIFICATION</scope>
</reference>
<feature type="domain" description="C-type lectin" evidence="4">
    <location>
        <begin position="146"/>
        <end position="247"/>
    </location>
</feature>
<dbReference type="PROSITE" id="PS50041">
    <property type="entry name" value="C_TYPE_LECTIN_2"/>
    <property type="match status" value="1"/>
</dbReference>
<name>A0A8C9A957_PROSS</name>
<dbReference type="PANTHER" id="PTHR46490:SF3">
    <property type="entry name" value="C-TYPE LECTIN DOMAIN-CONTAINING PROTEIN"/>
    <property type="match status" value="1"/>
</dbReference>
<keyword evidence="3" id="KW-0325">Glycoprotein</keyword>